<dbReference type="InterPro" id="IPR005135">
    <property type="entry name" value="Endo/exonuclease/phosphatase"/>
</dbReference>
<evidence type="ECO:0000259" key="1">
    <source>
        <dbReference type="Pfam" id="PF14529"/>
    </source>
</evidence>
<dbReference type="EMBL" id="VVIM01000001">
    <property type="protein sequence ID" value="KAB0805558.1"/>
    <property type="molecule type" value="Genomic_DNA"/>
</dbReference>
<reference evidence="2 3" key="1">
    <citation type="journal article" date="2018" name="Elife">
        <title>Firefly genomes illuminate parallel origins of bioluminescence in beetles.</title>
        <authorList>
            <person name="Fallon T.R."/>
            <person name="Lower S.E."/>
            <person name="Chang C.H."/>
            <person name="Bessho-Uehara M."/>
            <person name="Martin G.J."/>
            <person name="Bewick A.J."/>
            <person name="Behringer M."/>
            <person name="Debat H.J."/>
            <person name="Wong I."/>
            <person name="Day J.C."/>
            <person name="Suvorov A."/>
            <person name="Silva C.J."/>
            <person name="Stanger-Hall K.F."/>
            <person name="Hall D.W."/>
            <person name="Schmitz R.J."/>
            <person name="Nelson D.R."/>
            <person name="Lewis S.M."/>
            <person name="Shigenobu S."/>
            <person name="Bybee S.M."/>
            <person name="Larracuente A.M."/>
            <person name="Oba Y."/>
            <person name="Weng J.K."/>
        </authorList>
    </citation>
    <scope>NUCLEOTIDE SEQUENCE [LARGE SCALE GENOMIC DNA]</scope>
    <source>
        <strain evidence="2">1611_PpyrPB1</strain>
        <tissue evidence="2">Whole body</tissue>
    </source>
</reference>
<dbReference type="Proteomes" id="UP000327044">
    <property type="component" value="Unassembled WGS sequence"/>
</dbReference>
<dbReference type="GO" id="GO:0003824">
    <property type="term" value="F:catalytic activity"/>
    <property type="evidence" value="ECO:0007669"/>
    <property type="project" value="InterPro"/>
</dbReference>
<dbReference type="Gene3D" id="3.60.10.10">
    <property type="entry name" value="Endonuclease/exonuclease/phosphatase"/>
    <property type="match status" value="1"/>
</dbReference>
<gene>
    <name evidence="2" type="ORF">PPYR_02528</name>
</gene>
<protein>
    <recommendedName>
        <fullName evidence="1">Endonuclease/exonuclease/phosphatase domain-containing protein</fullName>
    </recommendedName>
</protein>
<dbReference type="AlphaFoldDB" id="A0A5N4B7N3"/>
<dbReference type="SUPFAM" id="SSF56219">
    <property type="entry name" value="DNase I-like"/>
    <property type="match status" value="1"/>
</dbReference>
<dbReference type="InParanoid" id="A0A5N4B7N3"/>
<name>A0A5N4B7N3_PHOPY</name>
<keyword evidence="3" id="KW-1185">Reference proteome</keyword>
<comment type="caution">
    <text evidence="2">The sequence shown here is derived from an EMBL/GenBank/DDBJ whole genome shotgun (WGS) entry which is preliminary data.</text>
</comment>
<dbReference type="Pfam" id="PF14529">
    <property type="entry name" value="Exo_endo_phos_2"/>
    <property type="match status" value="1"/>
</dbReference>
<organism evidence="2 3">
    <name type="scientific">Photinus pyralis</name>
    <name type="common">Common eastern firefly</name>
    <name type="synonym">Lampyris pyralis</name>
    <dbReference type="NCBI Taxonomy" id="7054"/>
    <lineage>
        <taxon>Eukaryota</taxon>
        <taxon>Metazoa</taxon>
        <taxon>Ecdysozoa</taxon>
        <taxon>Arthropoda</taxon>
        <taxon>Hexapoda</taxon>
        <taxon>Insecta</taxon>
        <taxon>Pterygota</taxon>
        <taxon>Neoptera</taxon>
        <taxon>Endopterygota</taxon>
        <taxon>Coleoptera</taxon>
        <taxon>Polyphaga</taxon>
        <taxon>Elateriformia</taxon>
        <taxon>Elateroidea</taxon>
        <taxon>Lampyridae</taxon>
        <taxon>Lampyrinae</taxon>
        <taxon>Photinus</taxon>
    </lineage>
</organism>
<dbReference type="PANTHER" id="PTHR33273:SF2">
    <property type="entry name" value="ENDONUCLEASE_EXONUCLEASE_PHOSPHATASE DOMAIN-CONTAINING PROTEIN"/>
    <property type="match status" value="1"/>
</dbReference>
<dbReference type="InterPro" id="IPR036691">
    <property type="entry name" value="Endo/exonu/phosph_ase_sf"/>
</dbReference>
<evidence type="ECO:0000313" key="3">
    <source>
        <dbReference type="Proteomes" id="UP000327044"/>
    </source>
</evidence>
<sequence>MENGKNNNQNFKKPITFLQINSQHSKTVAGELFKISNDKKLDILLIQEPYNFKHKIIAFPNSKIITGGKIDEEKMSAIIVLNNDLEIIKLEQFCTTHTVVIKMTNGLGWITIINSYVQFSEEIEKYIEEIENILKILGNGRVIISMDSNSKSTMWFNNITDGKGKKMEQFIAENNLVISNKPIIIHINININGLTNIDLTLITNNLIDNIFNWKVHENLTVSDHNVITFNINFGKQDKIIIENNKNRYSTKKNNKRN</sequence>
<accession>A0A5N4B7N3</accession>
<dbReference type="PANTHER" id="PTHR33273">
    <property type="entry name" value="DOMAIN-CONTAINING PROTEIN, PUTATIVE-RELATED"/>
    <property type="match status" value="1"/>
</dbReference>
<feature type="domain" description="Endonuclease/exonuclease/phosphatase" evidence="1">
    <location>
        <begin position="110"/>
        <end position="227"/>
    </location>
</feature>
<proteinExistence type="predicted"/>
<evidence type="ECO:0000313" key="2">
    <source>
        <dbReference type="EMBL" id="KAB0805558.1"/>
    </source>
</evidence>